<dbReference type="RefSeq" id="WP_084076445.1">
    <property type="nucleotide sequence ID" value="NZ_FQVB01000023.1"/>
</dbReference>
<evidence type="ECO:0000313" key="18">
    <source>
        <dbReference type="Proteomes" id="UP000184076"/>
    </source>
</evidence>
<evidence type="ECO:0000256" key="5">
    <source>
        <dbReference type="ARBA" id="ARBA00022553"/>
    </source>
</evidence>
<dbReference type="Gene3D" id="3.30.565.10">
    <property type="entry name" value="Histidine kinase-like ATPase, C-terminal domain"/>
    <property type="match status" value="1"/>
</dbReference>
<dbReference type="InterPro" id="IPR051315">
    <property type="entry name" value="Bact_Chemotaxis_CheA"/>
</dbReference>
<comment type="function">
    <text evidence="11">Involved in the transmission of sensory signals from the chemoreceptors to the flagellar motors. CheA is autophosphorylated; it can transfer its phosphate group to either CheB or CheY.</text>
</comment>
<dbReference type="SUPFAM" id="SSF47226">
    <property type="entry name" value="Histidine-containing phosphotransfer domain, HPT domain"/>
    <property type="match status" value="1"/>
</dbReference>
<dbReference type="EC" id="2.7.13.3" evidence="2"/>
<evidence type="ECO:0000256" key="2">
    <source>
        <dbReference type="ARBA" id="ARBA00012438"/>
    </source>
</evidence>
<evidence type="ECO:0000256" key="3">
    <source>
        <dbReference type="ARBA" id="ARBA00021495"/>
    </source>
</evidence>
<evidence type="ECO:0000256" key="4">
    <source>
        <dbReference type="ARBA" id="ARBA00022500"/>
    </source>
</evidence>
<dbReference type="GO" id="GO:0000155">
    <property type="term" value="F:phosphorelay sensor kinase activity"/>
    <property type="evidence" value="ECO:0007669"/>
    <property type="project" value="InterPro"/>
</dbReference>
<dbReference type="InterPro" id="IPR004358">
    <property type="entry name" value="Sig_transdc_His_kin-like_C"/>
</dbReference>
<dbReference type="SMART" id="SM00387">
    <property type="entry name" value="HATPase_c"/>
    <property type="match status" value="1"/>
</dbReference>
<evidence type="ECO:0000256" key="8">
    <source>
        <dbReference type="ARBA" id="ARBA00022777"/>
    </source>
</evidence>
<evidence type="ECO:0000256" key="11">
    <source>
        <dbReference type="ARBA" id="ARBA00035100"/>
    </source>
</evidence>
<dbReference type="CDD" id="cd00088">
    <property type="entry name" value="HPT"/>
    <property type="match status" value="1"/>
</dbReference>
<dbReference type="CDD" id="cd16916">
    <property type="entry name" value="HATPase_CheA-like"/>
    <property type="match status" value="1"/>
</dbReference>
<dbReference type="Proteomes" id="UP000184076">
    <property type="component" value="Unassembled WGS sequence"/>
</dbReference>
<evidence type="ECO:0000256" key="6">
    <source>
        <dbReference type="ARBA" id="ARBA00022679"/>
    </source>
</evidence>
<dbReference type="Gene3D" id="1.10.287.560">
    <property type="entry name" value="Histidine kinase CheA-like, homodimeric domain"/>
    <property type="match status" value="1"/>
</dbReference>
<feature type="region of interest" description="Disordered" evidence="13">
    <location>
        <begin position="93"/>
        <end position="138"/>
    </location>
</feature>
<evidence type="ECO:0000259" key="15">
    <source>
        <dbReference type="PROSITE" id="PS50851"/>
    </source>
</evidence>
<comment type="catalytic activity">
    <reaction evidence="1">
        <text>ATP + protein L-histidine = ADP + protein N-phospho-L-histidine.</text>
        <dbReference type="EC" id="2.7.13.3"/>
    </reaction>
</comment>
<dbReference type="InterPro" id="IPR036061">
    <property type="entry name" value="CheW-like_dom_sf"/>
</dbReference>
<keyword evidence="7" id="KW-0547">Nucleotide-binding</keyword>
<reference evidence="18" key="1">
    <citation type="submission" date="2016-11" db="EMBL/GenBank/DDBJ databases">
        <authorList>
            <person name="Varghese N."/>
            <person name="Submissions S."/>
        </authorList>
    </citation>
    <scope>NUCLEOTIDE SEQUENCE [LARGE SCALE GENOMIC DNA]</scope>
    <source>
        <strain evidence="18">DSM 9756</strain>
    </source>
</reference>
<feature type="domain" description="HPt" evidence="16">
    <location>
        <begin position="136"/>
        <end position="240"/>
    </location>
</feature>
<evidence type="ECO:0000259" key="16">
    <source>
        <dbReference type="PROSITE" id="PS50894"/>
    </source>
</evidence>
<feature type="domain" description="CheW-like" evidence="15">
    <location>
        <begin position="590"/>
        <end position="725"/>
    </location>
</feature>
<dbReference type="PANTHER" id="PTHR43395">
    <property type="entry name" value="SENSOR HISTIDINE KINASE CHEA"/>
    <property type="match status" value="1"/>
</dbReference>
<keyword evidence="9" id="KW-0067">ATP-binding</keyword>
<dbReference type="AlphaFoldDB" id="A0A1M5DBZ3"/>
<dbReference type="PANTHER" id="PTHR43395:SF10">
    <property type="entry name" value="CHEMOTAXIS PROTEIN CHEA"/>
    <property type="match status" value="1"/>
</dbReference>
<dbReference type="PROSITE" id="PS50851">
    <property type="entry name" value="CHEW"/>
    <property type="match status" value="1"/>
</dbReference>
<dbReference type="GO" id="GO:0005737">
    <property type="term" value="C:cytoplasm"/>
    <property type="evidence" value="ECO:0007669"/>
    <property type="project" value="InterPro"/>
</dbReference>
<keyword evidence="6" id="KW-0808">Transferase</keyword>
<accession>A0A1M5DBZ3</accession>
<dbReference type="Gene3D" id="2.30.30.40">
    <property type="entry name" value="SH3 Domains"/>
    <property type="match status" value="1"/>
</dbReference>
<dbReference type="GO" id="GO:0006935">
    <property type="term" value="P:chemotaxis"/>
    <property type="evidence" value="ECO:0007669"/>
    <property type="project" value="UniProtKB-KW"/>
</dbReference>
<keyword evidence="18" id="KW-1185">Reference proteome</keyword>
<feature type="modified residue" description="Phosphohistidine" evidence="12">
    <location>
        <position position="183"/>
    </location>
</feature>
<dbReference type="OrthoDB" id="9803176at2"/>
<dbReference type="GO" id="GO:0005524">
    <property type="term" value="F:ATP binding"/>
    <property type="evidence" value="ECO:0007669"/>
    <property type="project" value="UniProtKB-KW"/>
</dbReference>
<dbReference type="InterPro" id="IPR005467">
    <property type="entry name" value="His_kinase_dom"/>
</dbReference>
<dbReference type="EMBL" id="FQVB01000023">
    <property type="protein sequence ID" value="SHF64445.1"/>
    <property type="molecule type" value="Genomic_DNA"/>
</dbReference>
<dbReference type="InterPro" id="IPR036641">
    <property type="entry name" value="HPT_dom_sf"/>
</dbReference>
<keyword evidence="4" id="KW-0145">Chemotaxis</keyword>
<dbReference type="InterPro" id="IPR004105">
    <property type="entry name" value="CheA-like_dim"/>
</dbReference>
<keyword evidence="10" id="KW-0902">Two-component regulatory system</keyword>
<proteinExistence type="predicted"/>
<dbReference type="FunFam" id="3.30.565.10:FF:000016">
    <property type="entry name" value="Chemotaxis protein CheA, putative"/>
    <property type="match status" value="1"/>
</dbReference>
<dbReference type="Pfam" id="PF01584">
    <property type="entry name" value="CheW"/>
    <property type="match status" value="1"/>
</dbReference>
<dbReference type="Pfam" id="PF02518">
    <property type="entry name" value="HATPase_c"/>
    <property type="match status" value="1"/>
</dbReference>
<sequence length="738" mass="81546">MAGSENSLHIARSLLDRLANGVVAGPDDLMGIGECLNILEELEQGDQGLPESWHGPIATIKGLFNRIILEESKDPEADWLQIQSLLRQLAEGGVAPDHERGKDLPPQGEEPPAGESPGGVPGPGEEMPEEREPEKVHLEDPELIRDFIEEAKEHLASIELNMISLEADPRDREAINAVFRPFHSIKGVAGFLNLKSIHELSHEVENLLDEARSGAIDVTEGVIDIVLHAVDILKVLLSELEAALGDGRAELSANLVGAFLKRLRSFDPREERPREREKVPKVGEILVEKGVADPDRVETAARSARETGKKIGEALVEQGAASALDVAGALREQRRIKEGAASVRVDTQKLDNLVDMVGELVIAQSMVLQNPGVQAIKDQKFQKDSVQLRRITAELQRISMSLRMVPIKSTFQKLIRLVRDLSRKSGKNVRLEMRGEETEIDRNMVEEIYEPLVHMVRNAIDHGIESPDERERVGKDPQGTIYLTADQKGGNILIELQDDGKGLDAERIREKAIAKGLISPEDNLEERAIYELIFHPGFSTKDEVTDVSGRGVGMDVVRRSVEELRGKLEVSSVPGHGTRFELKLPLTMAIIDGMVICVGTERYVVPTVALRESLRPSKDAYLTVQGSQEMIKVRNQLMPLIRLHELFHVEPRFRNPWDALILVVNEDQKSYCLLADEIIGRQEVVIKSLGSALRHVKGISGGAILGDGKVALILDVKGIVSTYEEGGDNGFDRQRRVA</sequence>
<dbReference type="SUPFAM" id="SSF160246">
    <property type="entry name" value="EspE N-terminal domain-like"/>
    <property type="match status" value="1"/>
</dbReference>
<dbReference type="SUPFAM" id="SSF55874">
    <property type="entry name" value="ATPase domain of HSP90 chaperone/DNA topoisomerase II/histidine kinase"/>
    <property type="match status" value="1"/>
</dbReference>
<protein>
    <recommendedName>
        <fullName evidence="3">Chemotaxis protein CheA</fullName>
        <ecNumber evidence="2">2.7.13.3</ecNumber>
    </recommendedName>
</protein>
<evidence type="ECO:0000256" key="1">
    <source>
        <dbReference type="ARBA" id="ARBA00000085"/>
    </source>
</evidence>
<gene>
    <name evidence="17" type="ORF">SAMN02745206_02389</name>
</gene>
<dbReference type="SUPFAM" id="SSF50341">
    <property type="entry name" value="CheW-like"/>
    <property type="match status" value="1"/>
</dbReference>
<feature type="domain" description="Histidine kinase" evidence="14">
    <location>
        <begin position="387"/>
        <end position="588"/>
    </location>
</feature>
<dbReference type="Gene3D" id="1.20.120.160">
    <property type="entry name" value="HPT domain"/>
    <property type="match status" value="1"/>
</dbReference>
<evidence type="ECO:0000313" key="17">
    <source>
        <dbReference type="EMBL" id="SHF64445.1"/>
    </source>
</evidence>
<dbReference type="PROSITE" id="PS50894">
    <property type="entry name" value="HPT"/>
    <property type="match status" value="1"/>
</dbReference>
<dbReference type="InterPro" id="IPR037006">
    <property type="entry name" value="CheA-like_homodim_sf"/>
</dbReference>
<dbReference type="PROSITE" id="PS50109">
    <property type="entry name" value="HIS_KIN"/>
    <property type="match status" value="1"/>
</dbReference>
<evidence type="ECO:0000256" key="10">
    <source>
        <dbReference type="ARBA" id="ARBA00023012"/>
    </source>
</evidence>
<evidence type="ECO:0000256" key="7">
    <source>
        <dbReference type="ARBA" id="ARBA00022741"/>
    </source>
</evidence>
<evidence type="ECO:0000259" key="14">
    <source>
        <dbReference type="PROSITE" id="PS50109"/>
    </source>
</evidence>
<evidence type="ECO:0000256" key="13">
    <source>
        <dbReference type="SAM" id="MobiDB-lite"/>
    </source>
</evidence>
<keyword evidence="8 17" id="KW-0418">Kinase</keyword>
<dbReference type="InterPro" id="IPR037257">
    <property type="entry name" value="T2SS_E_N_sf"/>
</dbReference>
<dbReference type="SUPFAM" id="SSF47384">
    <property type="entry name" value="Homodimeric domain of signal transducing histidine kinase"/>
    <property type="match status" value="1"/>
</dbReference>
<dbReference type="Pfam" id="PF01627">
    <property type="entry name" value="Hpt"/>
    <property type="match status" value="1"/>
</dbReference>
<dbReference type="InterPro" id="IPR002545">
    <property type="entry name" value="CheW-lke_dom"/>
</dbReference>
<dbReference type="InterPro" id="IPR036890">
    <property type="entry name" value="HATPase_C_sf"/>
</dbReference>
<keyword evidence="5 12" id="KW-0597">Phosphoprotein</keyword>
<name>A0A1M5DBZ3_9BACT</name>
<dbReference type="SMART" id="SM01231">
    <property type="entry name" value="H-kinase_dim"/>
    <property type="match status" value="1"/>
</dbReference>
<dbReference type="SMART" id="SM00260">
    <property type="entry name" value="CheW"/>
    <property type="match status" value="1"/>
</dbReference>
<dbReference type="SMART" id="SM00073">
    <property type="entry name" value="HPT"/>
    <property type="match status" value="1"/>
</dbReference>
<organism evidence="17 18">
    <name type="scientific">Desulfacinum infernum DSM 9756</name>
    <dbReference type="NCBI Taxonomy" id="1121391"/>
    <lineage>
        <taxon>Bacteria</taxon>
        <taxon>Pseudomonadati</taxon>
        <taxon>Thermodesulfobacteriota</taxon>
        <taxon>Syntrophobacteria</taxon>
        <taxon>Syntrophobacterales</taxon>
        <taxon>Syntrophobacteraceae</taxon>
        <taxon>Desulfacinum</taxon>
    </lineage>
</organism>
<dbReference type="CDD" id="cd00731">
    <property type="entry name" value="CheA_reg"/>
    <property type="match status" value="1"/>
</dbReference>
<dbReference type="STRING" id="1121391.SAMN02745206_02389"/>
<dbReference type="InterPro" id="IPR003594">
    <property type="entry name" value="HATPase_dom"/>
</dbReference>
<dbReference type="InterPro" id="IPR036097">
    <property type="entry name" value="HisK_dim/P_sf"/>
</dbReference>
<evidence type="ECO:0000256" key="9">
    <source>
        <dbReference type="ARBA" id="ARBA00022840"/>
    </source>
</evidence>
<dbReference type="Pfam" id="PF02895">
    <property type="entry name" value="H-kinase_dim"/>
    <property type="match status" value="1"/>
</dbReference>
<feature type="compositionally biased region" description="Low complexity" evidence="13">
    <location>
        <begin position="105"/>
        <end position="115"/>
    </location>
</feature>
<dbReference type="PRINTS" id="PR00344">
    <property type="entry name" value="BCTRLSENSOR"/>
</dbReference>
<dbReference type="InterPro" id="IPR008207">
    <property type="entry name" value="Sig_transdc_His_kin_Hpt_dom"/>
</dbReference>
<evidence type="ECO:0000256" key="12">
    <source>
        <dbReference type="PROSITE-ProRule" id="PRU00110"/>
    </source>
</evidence>